<dbReference type="SUPFAM" id="SSF52402">
    <property type="entry name" value="Adenine nucleotide alpha hydrolases-like"/>
    <property type="match status" value="1"/>
</dbReference>
<dbReference type="GO" id="GO:0005524">
    <property type="term" value="F:ATP binding"/>
    <property type="evidence" value="ECO:0007669"/>
    <property type="project" value="UniProtKB-KW"/>
</dbReference>
<dbReference type="Proteomes" id="UP001500420">
    <property type="component" value="Unassembled WGS sequence"/>
</dbReference>
<sequence>MQSHPASASSDDYYFGYERLIGTLVLGILSTLVVFIILEQDMVKHSLATPIKDGRIRTIMCGIGGVLSWSAPPNKKELQDINDCQRHRGPDSEGYFLENQIGLAHRRLSIVGVESGDQPVKNEDESIIVVFNGEIYNYLSLREELEEKGHNFTTDTDTEVLVHLYEEYGAELVNYIDGMFAFALWDRNKKELTLARDSIGIKPLFVADDGNRIGFASELPPLLRSNVDQGELDSVALSEYFALGNIPAPKTAFENIQKVLPGERITISKQGINRSQFHNPSIRPVDAPFSEASATLRDIVMNSVQERLMSDVDLGAFLSGGIDSTIITGAISELQDNPIKTFTIGFESDQFDESDAAQVVAQYHETDHTEYTVSADDVRNVVPSVLDRLGEPFADPSLIPTYIVARETSQDVKVALSGDGADELFAGYNRYRGEYYSKFYRALPREIRSMLVEPAINRLPATRSTAIGEAFRKGQKFVNVSADEVPDRHFEWVRKSPNDATSVYRDCDPTKDGIAVMRREHEMAENQLPAERHDSLSRVMAVDINHGLPNQMLQKVDLASMYNSLEVRVPFLDIDIVNYALGLPTEYKITRNDRKRILKDAFDDMIPPKIKSRPKQGFEMPIGEWFKQDLKEDFKSVVRDVDSSLLNADAILKLHEQHISGRQDYEWFLWNIYVFAHWHRRMKSEGHLTTE</sequence>
<dbReference type="Pfam" id="PF13537">
    <property type="entry name" value="GATase_7"/>
    <property type="match status" value="1"/>
</dbReference>
<dbReference type="SUPFAM" id="SSF56235">
    <property type="entry name" value="N-terminal nucleophile aminohydrolases (Ntn hydrolases)"/>
    <property type="match status" value="1"/>
</dbReference>
<organism evidence="11 12">
    <name type="scientific">Natronoarchaeum mannanilyticum</name>
    <dbReference type="NCBI Taxonomy" id="926360"/>
    <lineage>
        <taxon>Archaea</taxon>
        <taxon>Methanobacteriati</taxon>
        <taxon>Methanobacteriota</taxon>
        <taxon>Stenosarchaea group</taxon>
        <taxon>Halobacteria</taxon>
        <taxon>Halobacteriales</taxon>
        <taxon>Natronoarchaeaceae</taxon>
    </lineage>
</organism>
<feature type="active site" description="For GATase activity" evidence="6">
    <location>
        <position position="61"/>
    </location>
</feature>
<evidence type="ECO:0000256" key="2">
    <source>
        <dbReference type="ARBA" id="ARBA00022741"/>
    </source>
</evidence>
<keyword evidence="2 5" id="KW-0547">Nucleotide-binding</keyword>
<name>A0AAV3T8E2_9EURY</name>
<evidence type="ECO:0000256" key="6">
    <source>
        <dbReference type="PIRSR" id="PIRSR001589-1"/>
    </source>
</evidence>
<dbReference type="EC" id="6.3.5.4" evidence="5"/>
<dbReference type="CDD" id="cd01991">
    <property type="entry name" value="Asn_synthase_B_C"/>
    <property type="match status" value="1"/>
</dbReference>
<feature type="binding site" evidence="7">
    <location>
        <begin position="417"/>
        <end position="418"/>
    </location>
    <ligand>
        <name>ATP</name>
        <dbReference type="ChEBI" id="CHEBI:30616"/>
    </ligand>
</feature>
<keyword evidence="6" id="KW-0028">Amino-acid biosynthesis</keyword>
<dbReference type="InterPro" id="IPR051786">
    <property type="entry name" value="ASN_synthetase/amidase"/>
</dbReference>
<feature type="domain" description="Glutamine amidotransferase type-2" evidence="10">
    <location>
        <begin position="61"/>
        <end position="270"/>
    </location>
</feature>
<evidence type="ECO:0000256" key="4">
    <source>
        <dbReference type="ARBA" id="ARBA00022962"/>
    </source>
</evidence>
<dbReference type="GO" id="GO:0005829">
    <property type="term" value="C:cytosol"/>
    <property type="evidence" value="ECO:0007669"/>
    <property type="project" value="TreeGrafter"/>
</dbReference>
<evidence type="ECO:0000256" key="1">
    <source>
        <dbReference type="ARBA" id="ARBA00005752"/>
    </source>
</evidence>
<dbReference type="Gene3D" id="3.60.20.10">
    <property type="entry name" value="Glutamine Phosphoribosylpyrophosphate, subunit 1, domain 1"/>
    <property type="match status" value="1"/>
</dbReference>
<evidence type="ECO:0000256" key="9">
    <source>
        <dbReference type="SAM" id="Phobius"/>
    </source>
</evidence>
<dbReference type="PANTHER" id="PTHR43284">
    <property type="entry name" value="ASPARAGINE SYNTHETASE (GLUTAMINE-HYDROLYZING)"/>
    <property type="match status" value="1"/>
</dbReference>
<dbReference type="InterPro" id="IPR006426">
    <property type="entry name" value="Asn_synth_AEB"/>
</dbReference>
<dbReference type="Pfam" id="PF00733">
    <property type="entry name" value="Asn_synthase"/>
    <property type="match status" value="1"/>
</dbReference>
<comment type="caution">
    <text evidence="11">The sequence shown here is derived from an EMBL/GenBank/DDBJ whole genome shotgun (WGS) entry which is preliminary data.</text>
</comment>
<feature type="binding site" evidence="7">
    <location>
        <position position="157"/>
    </location>
    <ligand>
        <name>L-glutamine</name>
        <dbReference type="ChEBI" id="CHEBI:58359"/>
    </ligand>
</feature>
<feature type="binding site" evidence="7">
    <location>
        <position position="344"/>
    </location>
    <ligand>
        <name>ATP</name>
        <dbReference type="ChEBI" id="CHEBI:30616"/>
    </ligand>
</feature>
<comment type="catalytic activity">
    <reaction evidence="5">
        <text>L-aspartate + L-glutamine + ATP + H2O = L-asparagine + L-glutamate + AMP + diphosphate + H(+)</text>
        <dbReference type="Rhea" id="RHEA:12228"/>
        <dbReference type="ChEBI" id="CHEBI:15377"/>
        <dbReference type="ChEBI" id="CHEBI:15378"/>
        <dbReference type="ChEBI" id="CHEBI:29985"/>
        <dbReference type="ChEBI" id="CHEBI:29991"/>
        <dbReference type="ChEBI" id="CHEBI:30616"/>
        <dbReference type="ChEBI" id="CHEBI:33019"/>
        <dbReference type="ChEBI" id="CHEBI:58048"/>
        <dbReference type="ChEBI" id="CHEBI:58359"/>
        <dbReference type="ChEBI" id="CHEBI:456215"/>
        <dbReference type="EC" id="6.3.5.4"/>
    </reaction>
</comment>
<dbReference type="InterPro" id="IPR017932">
    <property type="entry name" value="GATase_2_dom"/>
</dbReference>
<dbReference type="AlphaFoldDB" id="A0AAV3T8E2"/>
<dbReference type="RefSeq" id="WP_343773162.1">
    <property type="nucleotide sequence ID" value="NZ_BAAADV010000001.1"/>
</dbReference>
<evidence type="ECO:0000259" key="10">
    <source>
        <dbReference type="PROSITE" id="PS51278"/>
    </source>
</evidence>
<keyword evidence="4 6" id="KW-0315">Glutamine amidotransferase</keyword>
<keyword evidence="9" id="KW-0812">Transmembrane</keyword>
<dbReference type="InterPro" id="IPR001962">
    <property type="entry name" value="Asn_synthase"/>
</dbReference>
<dbReference type="PIRSF" id="PIRSF001589">
    <property type="entry name" value="Asn_synthetase_glu-h"/>
    <property type="match status" value="1"/>
</dbReference>
<dbReference type="PANTHER" id="PTHR43284:SF1">
    <property type="entry name" value="ASPARAGINE SYNTHETASE"/>
    <property type="match status" value="1"/>
</dbReference>
<proteinExistence type="inferred from homology"/>
<evidence type="ECO:0000256" key="3">
    <source>
        <dbReference type="ARBA" id="ARBA00022840"/>
    </source>
</evidence>
<dbReference type="PROSITE" id="PS51278">
    <property type="entry name" value="GATASE_TYPE_2"/>
    <property type="match status" value="1"/>
</dbReference>
<keyword evidence="9" id="KW-1133">Transmembrane helix</keyword>
<keyword evidence="6" id="KW-0061">Asparagine biosynthesis</keyword>
<keyword evidence="3 5" id="KW-0067">ATP-binding</keyword>
<protein>
    <recommendedName>
        <fullName evidence="5">Putative asparagine synthetase [glutamine-hydrolyzing]</fullName>
        <ecNumber evidence="5">6.3.5.4</ecNumber>
    </recommendedName>
</protein>
<feature type="site" description="Important for beta-aspartyl-AMP intermediate formation" evidence="8">
    <location>
        <position position="419"/>
    </location>
</feature>
<dbReference type="CDD" id="cd00712">
    <property type="entry name" value="AsnB"/>
    <property type="match status" value="1"/>
</dbReference>
<keyword evidence="12" id="KW-1185">Reference proteome</keyword>
<evidence type="ECO:0000313" key="12">
    <source>
        <dbReference type="Proteomes" id="UP001500420"/>
    </source>
</evidence>
<evidence type="ECO:0000256" key="8">
    <source>
        <dbReference type="PIRSR" id="PIRSR001589-3"/>
    </source>
</evidence>
<feature type="transmembrane region" description="Helical" evidence="9">
    <location>
        <begin position="20"/>
        <end position="38"/>
    </location>
</feature>
<accession>A0AAV3T8E2</accession>
<dbReference type="InterPro" id="IPR033738">
    <property type="entry name" value="AsnB_N"/>
</dbReference>
<evidence type="ECO:0000256" key="5">
    <source>
        <dbReference type="PIRNR" id="PIRNR001589"/>
    </source>
</evidence>
<dbReference type="InterPro" id="IPR029055">
    <property type="entry name" value="Ntn_hydrolases_N"/>
</dbReference>
<dbReference type="InterPro" id="IPR014729">
    <property type="entry name" value="Rossmann-like_a/b/a_fold"/>
</dbReference>
<dbReference type="NCBIfam" id="TIGR01536">
    <property type="entry name" value="asn_synth_AEB"/>
    <property type="match status" value="1"/>
</dbReference>
<dbReference type="GO" id="GO:0004066">
    <property type="term" value="F:asparagine synthase (glutamine-hydrolyzing) activity"/>
    <property type="evidence" value="ECO:0007669"/>
    <property type="project" value="UniProtKB-EC"/>
</dbReference>
<keyword evidence="9" id="KW-0472">Membrane</keyword>
<dbReference type="GO" id="GO:0006529">
    <property type="term" value="P:asparagine biosynthetic process"/>
    <property type="evidence" value="ECO:0007669"/>
    <property type="project" value="UniProtKB-KW"/>
</dbReference>
<dbReference type="Gene3D" id="3.40.50.620">
    <property type="entry name" value="HUPs"/>
    <property type="match status" value="1"/>
</dbReference>
<evidence type="ECO:0000256" key="7">
    <source>
        <dbReference type="PIRSR" id="PIRSR001589-2"/>
    </source>
</evidence>
<gene>
    <name evidence="11" type="primary">asnB</name>
    <name evidence="11" type="ORF">GCM10009020_13490</name>
</gene>
<comment type="similarity">
    <text evidence="1">Belongs to the asparagine synthetase family.</text>
</comment>
<evidence type="ECO:0000313" key="11">
    <source>
        <dbReference type="EMBL" id="GAA0668921.1"/>
    </source>
</evidence>
<dbReference type="EMBL" id="BAAADV010000001">
    <property type="protein sequence ID" value="GAA0668921.1"/>
    <property type="molecule type" value="Genomic_DNA"/>
</dbReference>
<reference evidence="11 12" key="1">
    <citation type="journal article" date="2019" name="Int. J. Syst. Evol. Microbiol.">
        <title>The Global Catalogue of Microorganisms (GCM) 10K type strain sequencing project: providing services to taxonomists for standard genome sequencing and annotation.</title>
        <authorList>
            <consortium name="The Broad Institute Genomics Platform"/>
            <consortium name="The Broad Institute Genome Sequencing Center for Infectious Disease"/>
            <person name="Wu L."/>
            <person name="Ma J."/>
        </authorList>
    </citation>
    <scope>NUCLEOTIDE SEQUENCE [LARGE SCALE GENOMIC DNA]</scope>
    <source>
        <strain evidence="11 12">JCM 16328</strain>
    </source>
</reference>